<reference evidence="1 2" key="1">
    <citation type="submission" date="2020-08" db="EMBL/GenBank/DDBJ databases">
        <title>Genomic Encyclopedia of Type Strains, Phase IV (KMG-IV): sequencing the most valuable type-strain genomes for metagenomic binning, comparative biology and taxonomic classification.</title>
        <authorList>
            <person name="Goeker M."/>
        </authorList>
    </citation>
    <scope>NUCLEOTIDE SEQUENCE [LARGE SCALE GENOMIC DNA]</scope>
    <source>
        <strain evidence="1 2">DSM 103733</strain>
    </source>
</reference>
<dbReference type="InterPro" id="IPR029032">
    <property type="entry name" value="AhpD-like"/>
</dbReference>
<dbReference type="GO" id="GO:0004601">
    <property type="term" value="F:peroxidase activity"/>
    <property type="evidence" value="ECO:0007669"/>
    <property type="project" value="UniProtKB-KW"/>
</dbReference>
<dbReference type="AlphaFoldDB" id="A0A841JNV0"/>
<dbReference type="OrthoDB" id="9808310at2"/>
<dbReference type="RefSeq" id="WP_050061980.1">
    <property type="nucleotide sequence ID" value="NZ_JACHEK010000002.1"/>
</dbReference>
<protein>
    <submittedName>
        <fullName evidence="1">Putative peroxidase-related enzyme</fullName>
    </submittedName>
</protein>
<keyword evidence="1" id="KW-0560">Oxidoreductase</keyword>
<dbReference type="PANTHER" id="PTHR35446">
    <property type="entry name" value="SI:CH211-175M2.5"/>
    <property type="match status" value="1"/>
</dbReference>
<evidence type="ECO:0000313" key="2">
    <source>
        <dbReference type="Proteomes" id="UP000538666"/>
    </source>
</evidence>
<proteinExistence type="predicted"/>
<dbReference type="EMBL" id="JACHEK010000002">
    <property type="protein sequence ID" value="MBB6143036.1"/>
    <property type="molecule type" value="Genomic_DNA"/>
</dbReference>
<gene>
    <name evidence="1" type="ORF">HNQ77_000980</name>
</gene>
<sequence>MEMVDDPLFSPLLIENAPLASRSLLEQARRHFGFVPNFLASLAHSPSALGAYLAADIGFQSGTLTAAEQQIVLLAASKENDCHYCTTAHGALAKFFMNVPSEVVTALENNQSLSDAKLNALVCLTRQLVARRGHAPRQTVDAFLDAGYSKGQLLEVLVGVGLKTISNYFDHISAIEVDLEFQRSV</sequence>
<dbReference type="Proteomes" id="UP000538666">
    <property type="component" value="Unassembled WGS sequence"/>
</dbReference>
<keyword evidence="2" id="KW-1185">Reference proteome</keyword>
<name>A0A841JNV0_9BACT</name>
<organism evidence="1 2">
    <name type="scientific">Silvibacterium bohemicum</name>
    <dbReference type="NCBI Taxonomy" id="1577686"/>
    <lineage>
        <taxon>Bacteria</taxon>
        <taxon>Pseudomonadati</taxon>
        <taxon>Acidobacteriota</taxon>
        <taxon>Terriglobia</taxon>
        <taxon>Terriglobales</taxon>
        <taxon>Acidobacteriaceae</taxon>
        <taxon>Silvibacterium</taxon>
    </lineage>
</organism>
<evidence type="ECO:0000313" key="1">
    <source>
        <dbReference type="EMBL" id="MBB6143036.1"/>
    </source>
</evidence>
<dbReference type="SUPFAM" id="SSF69118">
    <property type="entry name" value="AhpD-like"/>
    <property type="match status" value="1"/>
</dbReference>
<comment type="caution">
    <text evidence="1">The sequence shown here is derived from an EMBL/GenBank/DDBJ whole genome shotgun (WGS) entry which is preliminary data.</text>
</comment>
<keyword evidence="1" id="KW-0575">Peroxidase</keyword>
<dbReference type="PANTHER" id="PTHR35446:SF3">
    <property type="entry name" value="CMD DOMAIN-CONTAINING PROTEIN"/>
    <property type="match status" value="1"/>
</dbReference>
<accession>A0A841JNV0</accession>
<dbReference type="Gene3D" id="1.20.1290.10">
    <property type="entry name" value="AhpD-like"/>
    <property type="match status" value="1"/>
</dbReference>